<organism evidence="1 2">
    <name type="scientific">Clostridium tagluense</name>
    <dbReference type="NCBI Taxonomy" id="360422"/>
    <lineage>
        <taxon>Bacteria</taxon>
        <taxon>Bacillati</taxon>
        <taxon>Bacillota</taxon>
        <taxon>Clostridia</taxon>
        <taxon>Eubacteriales</taxon>
        <taxon>Clostridiaceae</taxon>
        <taxon>Clostridium</taxon>
    </lineage>
</organism>
<accession>A0A401UUL7</accession>
<proteinExistence type="predicted"/>
<evidence type="ECO:0000313" key="2">
    <source>
        <dbReference type="Proteomes" id="UP000287872"/>
    </source>
</evidence>
<dbReference type="OrthoDB" id="1944324at2"/>
<gene>
    <name evidence="1" type="ORF">Ctaglu_48730</name>
</gene>
<reference evidence="1 2" key="1">
    <citation type="submission" date="2018-11" db="EMBL/GenBank/DDBJ databases">
        <title>Genome sequencing and assembly of Clostridium tagluense strain A121.</title>
        <authorList>
            <person name="Murakami T."/>
            <person name="Segawa T."/>
            <person name="Shcherbakova V.A."/>
            <person name="Mori H."/>
            <person name="Yoshimura Y."/>
        </authorList>
    </citation>
    <scope>NUCLEOTIDE SEQUENCE [LARGE SCALE GENOMIC DNA]</scope>
    <source>
        <strain evidence="1 2">A121</strain>
    </source>
</reference>
<keyword evidence="2" id="KW-1185">Reference proteome</keyword>
<evidence type="ECO:0000313" key="1">
    <source>
        <dbReference type="EMBL" id="GCD13250.1"/>
    </source>
</evidence>
<name>A0A401UUL7_9CLOT</name>
<dbReference type="EMBL" id="BHYK01000076">
    <property type="protein sequence ID" value="GCD13250.1"/>
    <property type="molecule type" value="Genomic_DNA"/>
</dbReference>
<dbReference type="RefSeq" id="WP_125006618.1">
    <property type="nucleotide sequence ID" value="NZ_BHYK01000076.1"/>
</dbReference>
<dbReference type="AlphaFoldDB" id="A0A401UUL7"/>
<dbReference type="Proteomes" id="UP000287872">
    <property type="component" value="Unassembled WGS sequence"/>
</dbReference>
<protein>
    <submittedName>
        <fullName evidence="1">Uncharacterized protein</fullName>
    </submittedName>
</protein>
<comment type="caution">
    <text evidence="1">The sequence shown here is derived from an EMBL/GenBank/DDBJ whole genome shotgun (WGS) entry which is preliminary data.</text>
</comment>
<sequence length="179" mass="21236">MEEKYLVDLRHLIDFNKLTTYIDVSDCFEYQYPTNGMDMLYSLLRYAKENLATFRFDITDKTVFYSFMNKIEDNKNMLLELNKYILFANNKLKLDKGLLEGDALKVGLPQASFVITLEELIIFYKILEKLQESYENIAKWSISEGNIGTCFRNVGTYFRNIETIKTMLEKRLMYKLTNR</sequence>